<reference evidence="1 2" key="1">
    <citation type="submission" date="2016-03" db="EMBL/GenBank/DDBJ databases">
        <title>Cyphomyrmex costatus WGS genome.</title>
        <authorList>
            <person name="Nygaard S."/>
            <person name="Hu H."/>
            <person name="Boomsma J."/>
            <person name="Zhang G."/>
        </authorList>
    </citation>
    <scope>NUCLEOTIDE SEQUENCE [LARGE SCALE GENOMIC DNA]</scope>
    <source>
        <strain evidence="1">MS0001</strain>
        <tissue evidence="1">Whole body</tissue>
    </source>
</reference>
<gene>
    <name evidence="1" type="ORF">ALC62_15371</name>
</gene>
<dbReference type="Proteomes" id="UP000078542">
    <property type="component" value="Unassembled WGS sequence"/>
</dbReference>
<keyword evidence="2" id="KW-1185">Reference proteome</keyword>
<sequence>MVKGQVCPEHRVRSSPYDVTATINEKEEKVENVQCHDCPASTEEQVLKVLERNLGQKLERCGLKLSANFPIFGASPDGIGYDFVVEIKCPSTDKGFKTFLPNGQINLKCKAQICLQMLFCNFKKGLFCVAKPTFEKDEAVETLWVSYDEEFTIHLINESLHFWKKNIFNKLLDSVMK</sequence>
<evidence type="ECO:0000313" key="1">
    <source>
        <dbReference type="EMBL" id="KYM94014.1"/>
    </source>
</evidence>
<dbReference type="InterPro" id="IPR011335">
    <property type="entry name" value="Restrct_endonuc-II-like"/>
</dbReference>
<dbReference type="Gene3D" id="3.90.320.10">
    <property type="match status" value="1"/>
</dbReference>
<protein>
    <recommendedName>
        <fullName evidence="3">YqaJ viral recombinase domain-containing protein</fullName>
    </recommendedName>
</protein>
<name>A0A151I7A1_9HYME</name>
<evidence type="ECO:0000313" key="2">
    <source>
        <dbReference type="Proteomes" id="UP000078542"/>
    </source>
</evidence>
<proteinExistence type="predicted"/>
<evidence type="ECO:0008006" key="3">
    <source>
        <dbReference type="Google" id="ProtNLM"/>
    </source>
</evidence>
<dbReference type="InterPro" id="IPR011604">
    <property type="entry name" value="PDDEXK-like_dom_sf"/>
</dbReference>
<dbReference type="PANTHER" id="PTHR39953">
    <property type="entry name" value="RE54151P"/>
    <property type="match status" value="1"/>
</dbReference>
<dbReference type="EMBL" id="KQ978428">
    <property type="protein sequence ID" value="KYM94014.1"/>
    <property type="molecule type" value="Genomic_DNA"/>
</dbReference>
<dbReference type="GO" id="GO:0006281">
    <property type="term" value="P:DNA repair"/>
    <property type="evidence" value="ECO:0007669"/>
    <property type="project" value="UniProtKB-ARBA"/>
</dbReference>
<dbReference type="SUPFAM" id="SSF52980">
    <property type="entry name" value="Restriction endonuclease-like"/>
    <property type="match status" value="1"/>
</dbReference>
<dbReference type="AlphaFoldDB" id="A0A151I7A1"/>
<organism evidence="1 2">
    <name type="scientific">Cyphomyrmex costatus</name>
    <dbReference type="NCBI Taxonomy" id="456900"/>
    <lineage>
        <taxon>Eukaryota</taxon>
        <taxon>Metazoa</taxon>
        <taxon>Ecdysozoa</taxon>
        <taxon>Arthropoda</taxon>
        <taxon>Hexapoda</taxon>
        <taxon>Insecta</taxon>
        <taxon>Pterygota</taxon>
        <taxon>Neoptera</taxon>
        <taxon>Endopterygota</taxon>
        <taxon>Hymenoptera</taxon>
        <taxon>Apocrita</taxon>
        <taxon>Aculeata</taxon>
        <taxon>Formicoidea</taxon>
        <taxon>Formicidae</taxon>
        <taxon>Myrmicinae</taxon>
        <taxon>Cyphomyrmex</taxon>
    </lineage>
</organism>
<accession>A0A151I7A1</accession>
<dbReference type="PANTHER" id="PTHR39953:SF1">
    <property type="entry name" value="RE54151P"/>
    <property type="match status" value="1"/>
</dbReference>